<gene>
    <name evidence="6" type="ORF">OZSIB_1827</name>
</gene>
<evidence type="ECO:0000256" key="5">
    <source>
        <dbReference type="SAM" id="SignalP"/>
    </source>
</evidence>
<dbReference type="EMBL" id="QOQW01000028">
    <property type="protein sequence ID" value="RCK78051.1"/>
    <property type="molecule type" value="Genomic_DNA"/>
</dbReference>
<evidence type="ECO:0000256" key="3">
    <source>
        <dbReference type="PROSITE-ProRule" id="PRU00339"/>
    </source>
</evidence>
<feature type="compositionally biased region" description="Pro residues" evidence="4">
    <location>
        <begin position="237"/>
        <end position="247"/>
    </location>
</feature>
<dbReference type="InterPro" id="IPR011989">
    <property type="entry name" value="ARM-like"/>
</dbReference>
<keyword evidence="2 3" id="KW-0802">TPR repeat</keyword>
<feature type="compositionally biased region" description="Pro residues" evidence="4">
    <location>
        <begin position="409"/>
        <end position="423"/>
    </location>
</feature>
<dbReference type="SUPFAM" id="SSF48452">
    <property type="entry name" value="TPR-like"/>
    <property type="match status" value="1"/>
</dbReference>
<keyword evidence="1" id="KW-0677">Repeat</keyword>
<dbReference type="InterPro" id="IPR051685">
    <property type="entry name" value="Ycf3/AcsC/BcsC/TPR_MFPF"/>
</dbReference>
<feature type="chain" id="PRO_5016670948" evidence="5">
    <location>
        <begin position="19"/>
        <end position="527"/>
    </location>
</feature>
<sequence>MLLLGCFLGTGLTGSALAASRRAKPKPAGPVVSVQTQKMTKAAAKHLTKARALREKGKNDLAIAEYRQALTIDPSSAEAALELGGLYYELDLFQPCAEILEAALPMAESQGYDDHTLGEAYCQLARSQVANGAPDRANAALLKAAQLIPDDPRPHLILGELQAARERFDEAFQAFRRALKLDPQLIEAWSAMGRLALQTRRAKEASEVLQGLQQADSLKAKAFHEAMAAARLDVVAVPPPPPPPAPTADPYADDSPPPPAASPKTGSSGNAPQAPAPQPSAPSTTPSSSRPAPIQGVRPPGPSSPPGASTTNHTPQAGSRVDTQGSRRTPTEATEATDPGQEDAADHTDEATGNGEADDPYGDQTGISGQSSARGPAGSNAPAAAPASRAAGPLTPSTSGPRAAGQGSAPPPAAPTGPSPAPGPASAAAPAVQVGLDEAMARFLSDDDATAAQGKADLLALGAPAIPRLAEKLADPDPNLRRRTLRLLGEFGPTAKPAFSAVEEALADPDPGVVEAAQDALDRIGAD</sequence>
<evidence type="ECO:0000256" key="4">
    <source>
        <dbReference type="SAM" id="MobiDB-lite"/>
    </source>
</evidence>
<feature type="signal peptide" evidence="5">
    <location>
        <begin position="1"/>
        <end position="18"/>
    </location>
</feature>
<dbReference type="SUPFAM" id="SSF48371">
    <property type="entry name" value="ARM repeat"/>
    <property type="match status" value="1"/>
</dbReference>
<dbReference type="Pfam" id="PF13646">
    <property type="entry name" value="HEAT_2"/>
    <property type="match status" value="1"/>
</dbReference>
<dbReference type="Proteomes" id="UP000252355">
    <property type="component" value="Unassembled WGS sequence"/>
</dbReference>
<dbReference type="PROSITE" id="PS50005">
    <property type="entry name" value="TPR"/>
    <property type="match status" value="2"/>
</dbReference>
<comment type="caution">
    <text evidence="6">The sequence shown here is derived from an EMBL/GenBank/DDBJ whole genome shotgun (WGS) entry which is preliminary data.</text>
</comment>
<feature type="repeat" description="TPR" evidence="3">
    <location>
        <begin position="152"/>
        <end position="185"/>
    </location>
</feature>
<dbReference type="Gene3D" id="1.25.40.10">
    <property type="entry name" value="Tetratricopeptide repeat domain"/>
    <property type="match status" value="1"/>
</dbReference>
<dbReference type="Pfam" id="PF13432">
    <property type="entry name" value="TPR_16"/>
    <property type="match status" value="1"/>
</dbReference>
<dbReference type="Pfam" id="PF13414">
    <property type="entry name" value="TPR_11"/>
    <property type="match status" value="1"/>
</dbReference>
<proteinExistence type="predicted"/>
<evidence type="ECO:0000313" key="6">
    <source>
        <dbReference type="EMBL" id="RCK78051.1"/>
    </source>
</evidence>
<dbReference type="PANTHER" id="PTHR44943:SF4">
    <property type="entry name" value="TPR REPEAT-CONTAINING PROTEIN MJ0798"/>
    <property type="match status" value="1"/>
</dbReference>
<dbReference type="InterPro" id="IPR016024">
    <property type="entry name" value="ARM-type_fold"/>
</dbReference>
<evidence type="ECO:0000256" key="1">
    <source>
        <dbReference type="ARBA" id="ARBA00022737"/>
    </source>
</evidence>
<organism evidence="6 7">
    <name type="scientific">Candidatus Ozemobacter sibiricus</name>
    <dbReference type="NCBI Taxonomy" id="2268124"/>
    <lineage>
        <taxon>Bacteria</taxon>
        <taxon>Candidatus Ozemobacteria</taxon>
        <taxon>Candidatus Ozemobacterales</taxon>
        <taxon>Candidatus Ozemobacteraceae</taxon>
        <taxon>Candidatus Ozemobacter</taxon>
    </lineage>
</organism>
<dbReference type="PANTHER" id="PTHR44943">
    <property type="entry name" value="CELLULOSE SYNTHASE OPERON PROTEIN C"/>
    <property type="match status" value="1"/>
</dbReference>
<protein>
    <submittedName>
        <fullName evidence="6">Outer membrane protein, OmpA/MotB family</fullName>
    </submittedName>
</protein>
<dbReference type="AlphaFoldDB" id="A0A367ZL00"/>
<dbReference type="Gene3D" id="1.25.10.10">
    <property type="entry name" value="Leucine-rich Repeat Variant"/>
    <property type="match status" value="1"/>
</dbReference>
<feature type="compositionally biased region" description="Low complexity" evidence="4">
    <location>
        <begin position="371"/>
        <end position="408"/>
    </location>
</feature>
<keyword evidence="5" id="KW-0732">Signal</keyword>
<dbReference type="InterPro" id="IPR011990">
    <property type="entry name" value="TPR-like_helical_dom_sf"/>
</dbReference>
<reference evidence="6 7" key="1">
    <citation type="submission" date="2018-05" db="EMBL/GenBank/DDBJ databases">
        <title>A metagenomic window into the 2 km-deep terrestrial subsurface aquifer revealed taxonomically and functionally diverse microbial community comprising novel uncultured bacterial lineages.</title>
        <authorList>
            <person name="Kadnikov V.V."/>
            <person name="Mardanov A.V."/>
            <person name="Beletsky A.V."/>
            <person name="Banks D."/>
            <person name="Pimenov N.V."/>
            <person name="Frank Y.A."/>
            <person name="Karnachuk O.V."/>
            <person name="Ravin N.V."/>
        </authorList>
    </citation>
    <scope>NUCLEOTIDE SEQUENCE [LARGE SCALE GENOMIC DNA]</scope>
    <source>
        <strain evidence="6">BY5</strain>
    </source>
</reference>
<dbReference type="InterPro" id="IPR019734">
    <property type="entry name" value="TPR_rpt"/>
</dbReference>
<evidence type="ECO:0000256" key="2">
    <source>
        <dbReference type="ARBA" id="ARBA00022803"/>
    </source>
</evidence>
<feature type="region of interest" description="Disordered" evidence="4">
    <location>
        <begin position="235"/>
        <end position="432"/>
    </location>
</feature>
<dbReference type="SMART" id="SM00028">
    <property type="entry name" value="TPR"/>
    <property type="match status" value="4"/>
</dbReference>
<accession>A0A367ZL00</accession>
<name>A0A367ZL00_9BACT</name>
<evidence type="ECO:0000313" key="7">
    <source>
        <dbReference type="Proteomes" id="UP000252355"/>
    </source>
</evidence>
<feature type="compositionally biased region" description="Polar residues" evidence="4">
    <location>
        <begin position="308"/>
        <end position="334"/>
    </location>
</feature>
<feature type="compositionally biased region" description="Low complexity" evidence="4">
    <location>
        <begin position="281"/>
        <end position="293"/>
    </location>
</feature>
<feature type="repeat" description="TPR" evidence="3">
    <location>
        <begin position="43"/>
        <end position="76"/>
    </location>
</feature>